<evidence type="ECO:0000313" key="2">
    <source>
        <dbReference type="Proteomes" id="UP000034164"/>
    </source>
</evidence>
<dbReference type="VEuPathDB" id="FungiDB:EMCG_07350"/>
<proteinExistence type="predicted"/>
<dbReference type="AlphaFoldDB" id="A0A0G2I8X1"/>
<organism evidence="1 2">
    <name type="scientific">[Emmonsia] crescens</name>
    <dbReference type="NCBI Taxonomy" id="73230"/>
    <lineage>
        <taxon>Eukaryota</taxon>
        <taxon>Fungi</taxon>
        <taxon>Dikarya</taxon>
        <taxon>Ascomycota</taxon>
        <taxon>Pezizomycotina</taxon>
        <taxon>Eurotiomycetes</taxon>
        <taxon>Eurotiomycetidae</taxon>
        <taxon>Onygenales</taxon>
        <taxon>Ajellomycetaceae</taxon>
        <taxon>Emergomyces</taxon>
    </lineage>
</organism>
<protein>
    <recommendedName>
        <fullName evidence="3">Alpha-ketoglutarate-dependent dioxygenase AlkB-like domain-containing protein</fullName>
    </recommendedName>
</protein>
<dbReference type="Gene3D" id="2.60.120.620">
    <property type="entry name" value="q2cbj1_9rhob like domain"/>
    <property type="match status" value="1"/>
</dbReference>
<dbReference type="OrthoDB" id="4422218at2759"/>
<dbReference type="SUPFAM" id="SSF51197">
    <property type="entry name" value="Clavaminate synthase-like"/>
    <property type="match status" value="1"/>
</dbReference>
<dbReference type="Proteomes" id="UP000034164">
    <property type="component" value="Unassembled WGS sequence"/>
</dbReference>
<dbReference type="EMBL" id="LCZI01000373">
    <property type="protein sequence ID" value="KKZ66958.1"/>
    <property type="molecule type" value="Genomic_DNA"/>
</dbReference>
<reference evidence="2" key="1">
    <citation type="journal article" date="2015" name="PLoS Genet.">
        <title>The dynamic genome and transcriptome of the human fungal pathogen Blastomyces and close relative Emmonsia.</title>
        <authorList>
            <person name="Munoz J.F."/>
            <person name="Gauthier G.M."/>
            <person name="Desjardins C.A."/>
            <person name="Gallo J.E."/>
            <person name="Holder J."/>
            <person name="Sullivan T.D."/>
            <person name="Marty A.J."/>
            <person name="Carmen J.C."/>
            <person name="Chen Z."/>
            <person name="Ding L."/>
            <person name="Gujja S."/>
            <person name="Magrini V."/>
            <person name="Misas E."/>
            <person name="Mitreva M."/>
            <person name="Priest M."/>
            <person name="Saif S."/>
            <person name="Whiston E.A."/>
            <person name="Young S."/>
            <person name="Zeng Q."/>
            <person name="Goldman W.E."/>
            <person name="Mardis E.R."/>
            <person name="Taylor J.W."/>
            <person name="McEwen J.G."/>
            <person name="Clay O.K."/>
            <person name="Klein B.S."/>
            <person name="Cuomo C.A."/>
        </authorList>
    </citation>
    <scope>NUCLEOTIDE SEQUENCE [LARGE SCALE GENOMIC DNA]</scope>
    <source>
        <strain evidence="2">UAMH 3008</strain>
    </source>
</reference>
<accession>A0A0G2I8X1</accession>
<name>A0A0G2I8X1_9EURO</name>
<evidence type="ECO:0000313" key="1">
    <source>
        <dbReference type="EMBL" id="KKZ66958.1"/>
    </source>
</evidence>
<gene>
    <name evidence="1" type="ORF">EMCG_07350</name>
</gene>
<evidence type="ECO:0008006" key="3">
    <source>
        <dbReference type="Google" id="ProtNLM"/>
    </source>
</evidence>
<comment type="caution">
    <text evidence="1">The sequence shown here is derived from an EMBL/GenBank/DDBJ whole genome shotgun (WGS) entry which is preliminary data.</text>
</comment>
<sequence length="173" mass="19473">MAPSLGYEIIRNAVPVELVEKVANALQAPKHRREKYDAYEVPPPCYEIRDKFLKDADKSALVKFFEPQPVPPHLDHIFVGIFRETEPNPEQLKTANENEIYVTIALTNLNSKSGWYTFYEGSRTSQAMTSLASWSTVSLDLKPGDAVIWRGDLLYLHSAGGGGVFQTLVYKKL</sequence>